<dbReference type="Proteomes" id="UP000195331">
    <property type="component" value="Chromosome"/>
</dbReference>
<dbReference type="OrthoDB" id="5241047at2"/>
<dbReference type="SUPFAM" id="SSF52467">
    <property type="entry name" value="DHS-like NAD/FAD-binding domain"/>
    <property type="match status" value="1"/>
</dbReference>
<dbReference type="Pfam" id="PF13289">
    <property type="entry name" value="SIR2_2"/>
    <property type="match status" value="1"/>
</dbReference>
<keyword evidence="2" id="KW-1185">Reference proteome</keyword>
<dbReference type="KEGG" id="mdx:BTO20_06885"/>
<sequence>MGHLFVAQGDLTKLACDAVLVPCDSRLNISRVWSSILPTGLPAGDAGWLRLPGEISNAGVVRLDDHDGRRVCAFVAVDGRMTPEGVVRRMWAAIDHVSQRLEAGDGRIRPLIGVPLPGTGEGGLSGRRGEVIERLLDQYRNAEGSCDVALVLFDRRDFAAAQNRRDPDRDWTELTDELKTEADRLGELGRRGQLSLFLGAGVSRPAGLPDWTVLLQRLADEAGLPHAAEDTAPEDAATDIRAKLGDRYYGLLSALLDIQRHAVGHALLASLRVQKMVTTNFDPCLELALDSVVAREYRVLARELADGSMPWLLKLNGDIKVPKSVVLTRDDFRQHEAESQALRGVVQGLLLTSHLLFVGYSLREQSFLALASEVTRVRQRASHDDKSRAGTAIALMDSAVADFGYQDLYSVSMGASSFAEGARRLEIFLDRLCWRAASSDERAAQYLLDDDYRSALRPNEHALRDSVYEFLNTVDPVAKTSPGWSRIAETLRGMGTTLE</sequence>
<name>A0A1Y0BZI5_9MYCO</name>
<proteinExistence type="predicted"/>
<dbReference type="InterPro" id="IPR029035">
    <property type="entry name" value="DHS-like_NAD/FAD-binding_dom"/>
</dbReference>
<gene>
    <name evidence="1" type="ORF">BTO20_06885</name>
</gene>
<dbReference type="RefSeq" id="WP_087074470.1">
    <property type="nucleotide sequence ID" value="NZ_CP020809.1"/>
</dbReference>
<accession>A0A1Y0BZI5</accession>
<reference evidence="1 2" key="1">
    <citation type="submission" date="2017-04" db="EMBL/GenBank/DDBJ databases">
        <title>Whole Genome Sequence of 1,4-Dioxane Degrading Bacterium Mycobacterium dioxanotrophicus PH-06.</title>
        <authorList>
            <person name="He Y."/>
        </authorList>
    </citation>
    <scope>NUCLEOTIDE SEQUENCE [LARGE SCALE GENOMIC DNA]</scope>
    <source>
        <strain evidence="1 2">PH-06</strain>
    </source>
</reference>
<evidence type="ECO:0000313" key="1">
    <source>
        <dbReference type="EMBL" id="ART68341.1"/>
    </source>
</evidence>
<dbReference type="AlphaFoldDB" id="A0A1Y0BZI5"/>
<protein>
    <submittedName>
        <fullName evidence="1">Uncharacterized protein</fullName>
    </submittedName>
</protein>
<organism evidence="1 2">
    <name type="scientific">Mycobacterium dioxanotrophicus</name>
    <dbReference type="NCBI Taxonomy" id="482462"/>
    <lineage>
        <taxon>Bacteria</taxon>
        <taxon>Bacillati</taxon>
        <taxon>Actinomycetota</taxon>
        <taxon>Actinomycetes</taxon>
        <taxon>Mycobacteriales</taxon>
        <taxon>Mycobacteriaceae</taxon>
        <taxon>Mycobacterium</taxon>
    </lineage>
</organism>
<dbReference type="EMBL" id="CP020809">
    <property type="protein sequence ID" value="ART68341.1"/>
    <property type="molecule type" value="Genomic_DNA"/>
</dbReference>
<evidence type="ECO:0000313" key="2">
    <source>
        <dbReference type="Proteomes" id="UP000195331"/>
    </source>
</evidence>